<dbReference type="AlphaFoldDB" id="A0A9D1S1H4"/>
<evidence type="ECO:0008006" key="3">
    <source>
        <dbReference type="Google" id="ProtNLM"/>
    </source>
</evidence>
<organism evidence="1 2">
    <name type="scientific">Candidatus Nesterenkonia stercoripullorum</name>
    <dbReference type="NCBI Taxonomy" id="2838701"/>
    <lineage>
        <taxon>Bacteria</taxon>
        <taxon>Bacillati</taxon>
        <taxon>Actinomycetota</taxon>
        <taxon>Actinomycetes</taxon>
        <taxon>Micrococcales</taxon>
        <taxon>Micrococcaceae</taxon>
        <taxon>Nesterenkonia</taxon>
    </lineage>
</organism>
<name>A0A9D1S1H4_9MICC</name>
<reference evidence="1" key="2">
    <citation type="submission" date="2021-04" db="EMBL/GenBank/DDBJ databases">
        <authorList>
            <person name="Gilroy R."/>
        </authorList>
    </citation>
    <scope>NUCLEOTIDE SEQUENCE</scope>
    <source>
        <strain evidence="1">ChiHejej3B27-3195</strain>
    </source>
</reference>
<sequence>MPSADARYAVPSHILRILRCPRTGSELKQEGEELVSLTDPGTRYPIEGGVPRLLVEADARSGS</sequence>
<dbReference type="Proteomes" id="UP000824151">
    <property type="component" value="Unassembled WGS sequence"/>
</dbReference>
<protein>
    <recommendedName>
        <fullName evidence="3">Trm112 family protein</fullName>
    </recommendedName>
</protein>
<dbReference type="SUPFAM" id="SSF158997">
    <property type="entry name" value="Trm112p-like"/>
    <property type="match status" value="1"/>
</dbReference>
<gene>
    <name evidence="1" type="ORF">H9871_04555</name>
</gene>
<evidence type="ECO:0000313" key="1">
    <source>
        <dbReference type="EMBL" id="HIW99394.1"/>
    </source>
</evidence>
<dbReference type="Gene3D" id="2.20.25.10">
    <property type="match status" value="1"/>
</dbReference>
<reference evidence="1" key="1">
    <citation type="journal article" date="2021" name="PeerJ">
        <title>Extensive microbial diversity within the chicken gut microbiome revealed by metagenomics and culture.</title>
        <authorList>
            <person name="Gilroy R."/>
            <person name="Ravi A."/>
            <person name="Getino M."/>
            <person name="Pursley I."/>
            <person name="Horton D.L."/>
            <person name="Alikhan N.F."/>
            <person name="Baker D."/>
            <person name="Gharbi K."/>
            <person name="Hall N."/>
            <person name="Watson M."/>
            <person name="Adriaenssens E.M."/>
            <person name="Foster-Nyarko E."/>
            <person name="Jarju S."/>
            <person name="Secka A."/>
            <person name="Antonio M."/>
            <person name="Oren A."/>
            <person name="Chaudhuri R.R."/>
            <person name="La Ragione R."/>
            <person name="Hildebrand F."/>
            <person name="Pallen M.J."/>
        </authorList>
    </citation>
    <scope>NUCLEOTIDE SEQUENCE</scope>
    <source>
        <strain evidence="1">ChiHejej3B27-3195</strain>
    </source>
</reference>
<comment type="caution">
    <text evidence="1">The sequence shown here is derived from an EMBL/GenBank/DDBJ whole genome shotgun (WGS) entry which is preliminary data.</text>
</comment>
<dbReference type="EMBL" id="DXGD01000164">
    <property type="protein sequence ID" value="HIW99394.1"/>
    <property type="molecule type" value="Genomic_DNA"/>
</dbReference>
<accession>A0A9D1S1H4</accession>
<proteinExistence type="predicted"/>
<evidence type="ECO:0000313" key="2">
    <source>
        <dbReference type="Proteomes" id="UP000824151"/>
    </source>
</evidence>